<dbReference type="InterPro" id="IPR012336">
    <property type="entry name" value="Thioredoxin-like_fold"/>
</dbReference>
<evidence type="ECO:0000256" key="1">
    <source>
        <dbReference type="SAM" id="MobiDB-lite"/>
    </source>
</evidence>
<evidence type="ECO:0000313" key="7">
    <source>
        <dbReference type="Proteomes" id="UP000006727"/>
    </source>
</evidence>
<dbReference type="PANTHER" id="PTHR12289:SF41">
    <property type="entry name" value="FAILED AXON CONNECTIONS-RELATED"/>
    <property type="match status" value="1"/>
</dbReference>
<feature type="compositionally biased region" description="Basic and acidic residues" evidence="1">
    <location>
        <begin position="279"/>
        <end position="291"/>
    </location>
</feature>
<evidence type="ECO:0000259" key="3">
    <source>
        <dbReference type="Pfam" id="PF17171"/>
    </source>
</evidence>
<dbReference type="OMA" id="YFQTRCL"/>
<evidence type="ECO:0000259" key="4">
    <source>
        <dbReference type="Pfam" id="PF17172"/>
    </source>
</evidence>
<dbReference type="STRING" id="3218.A9TLX7"/>
<dbReference type="OrthoDB" id="5835136at2759"/>
<dbReference type="Gramene" id="Pp3c12_12510V3.2">
    <property type="protein sequence ID" value="PAC:32974420.CDS.1"/>
    <property type="gene ID" value="Pp3c12_12510"/>
</dbReference>
<keyword evidence="2" id="KW-1133">Transmembrane helix</keyword>
<keyword evidence="2" id="KW-0812">Transmembrane</keyword>
<dbReference type="PANTHER" id="PTHR12289">
    <property type="entry name" value="METAXIN RELATED"/>
    <property type="match status" value="1"/>
</dbReference>
<dbReference type="SUPFAM" id="SSF47616">
    <property type="entry name" value="GST C-terminal domain-like"/>
    <property type="match status" value="1"/>
</dbReference>
<dbReference type="EnsemblPlants" id="Pp3c12_12510V3.1">
    <property type="protein sequence ID" value="PAC:32974419.CDS.1"/>
    <property type="gene ID" value="Pp3c12_12510"/>
</dbReference>
<feature type="domain" description="Thioredoxin-like fold" evidence="4">
    <location>
        <begin position="38"/>
        <end position="133"/>
    </location>
</feature>
<dbReference type="Gramene" id="Pp3c12_12510V3.1">
    <property type="protein sequence ID" value="PAC:32974419.CDS.1"/>
    <property type="gene ID" value="Pp3c12_12510"/>
</dbReference>
<dbReference type="AlphaFoldDB" id="A9TLX7"/>
<keyword evidence="7" id="KW-1185">Reference proteome</keyword>
<dbReference type="GO" id="GO:0006626">
    <property type="term" value="P:protein targeting to mitochondrion"/>
    <property type="evidence" value="ECO:0000318"/>
    <property type="project" value="GO_Central"/>
</dbReference>
<protein>
    <recommendedName>
        <fullName evidence="8">Metaxin</fullName>
    </recommendedName>
</protein>
<dbReference type="Pfam" id="PF17171">
    <property type="entry name" value="GST_C_6"/>
    <property type="match status" value="1"/>
</dbReference>
<dbReference type="InterPro" id="IPR033468">
    <property type="entry name" value="Metaxin_GST"/>
</dbReference>
<feature type="domain" description="Metaxin glutathione S-transferase" evidence="3">
    <location>
        <begin position="184"/>
        <end position="246"/>
    </location>
</feature>
<evidence type="ECO:0000313" key="6">
    <source>
        <dbReference type="EnsemblPlants" id="PAC:32974419.CDS.1"/>
    </source>
</evidence>
<dbReference type="Pfam" id="PF17172">
    <property type="entry name" value="GST_N_4"/>
    <property type="match status" value="1"/>
</dbReference>
<name>A9TLX7_PHYPA</name>
<sequence>MMDMVSSTSSAWAESSSGSADLVLVTRPPAFGLPTACPACLPAYLYLRLAGARFDVHVTAVEPDSEDLPSVEYGENVGFASENGGVVEFLREEKIVDLDAGLNERERAELETCKAMMQSWVADASAYEVWMRDNSRQCKTVYFSELPWGLVQALDWKQRLAVMQRLEITPENTMTRTEELYKKASNAYSALSILLSDQKYFFNDRPTSLDALVLGHLLFHLRVPLEVSTLKEAILKYQNLVDYAEHWSKYLLGEEGNSIDSSFRPKTPHSSHASPPRQGPKERDNPEKERREKDIFFKKRAKYFVIAQVTAVLMYVVFAGYGVDDDGEDDGGDDDD</sequence>
<dbReference type="InterPro" id="IPR036282">
    <property type="entry name" value="Glutathione-S-Trfase_C_sf"/>
</dbReference>
<dbReference type="HOGENOM" id="CLU_071432_0_0_1"/>
<dbReference type="GO" id="GO:0001401">
    <property type="term" value="C:SAM complex"/>
    <property type="evidence" value="ECO:0000318"/>
    <property type="project" value="GO_Central"/>
</dbReference>
<gene>
    <name evidence="6" type="primary">LOC112289806</name>
    <name evidence="5" type="ORF">PHYPA_016191</name>
</gene>
<dbReference type="EMBL" id="ABEU02000012">
    <property type="protein sequence ID" value="PNR43808.1"/>
    <property type="molecule type" value="Genomic_DNA"/>
</dbReference>
<dbReference type="eggNOG" id="KOG3028">
    <property type="taxonomic scope" value="Eukaryota"/>
</dbReference>
<evidence type="ECO:0000313" key="5">
    <source>
        <dbReference type="EMBL" id="PNR43808.1"/>
    </source>
</evidence>
<dbReference type="EnsemblPlants" id="Pp3c12_12510V3.2">
    <property type="protein sequence ID" value="PAC:32974420.CDS.1"/>
    <property type="gene ID" value="Pp3c12_12510"/>
</dbReference>
<evidence type="ECO:0000256" key="2">
    <source>
        <dbReference type="SAM" id="Phobius"/>
    </source>
</evidence>
<dbReference type="Proteomes" id="UP000006727">
    <property type="component" value="Chromosome 12"/>
</dbReference>
<feature type="region of interest" description="Disordered" evidence="1">
    <location>
        <begin position="261"/>
        <end position="291"/>
    </location>
</feature>
<accession>A9TLX7</accession>
<dbReference type="InterPro" id="IPR050931">
    <property type="entry name" value="Mito_Protein_Transport_Metaxin"/>
</dbReference>
<dbReference type="PaxDb" id="3218-PP1S261_53V6.1"/>
<evidence type="ECO:0008006" key="8">
    <source>
        <dbReference type="Google" id="ProtNLM"/>
    </source>
</evidence>
<dbReference type="RefSeq" id="XP_024391184.1">
    <property type="nucleotide sequence ID" value="XM_024535416.2"/>
</dbReference>
<proteinExistence type="predicted"/>
<organism evidence="5">
    <name type="scientific">Physcomitrium patens</name>
    <name type="common">Spreading-leaved earth moss</name>
    <name type="synonym">Physcomitrella patens</name>
    <dbReference type="NCBI Taxonomy" id="3218"/>
    <lineage>
        <taxon>Eukaryota</taxon>
        <taxon>Viridiplantae</taxon>
        <taxon>Streptophyta</taxon>
        <taxon>Embryophyta</taxon>
        <taxon>Bryophyta</taxon>
        <taxon>Bryophytina</taxon>
        <taxon>Bryopsida</taxon>
        <taxon>Funariidae</taxon>
        <taxon>Funariales</taxon>
        <taxon>Funariaceae</taxon>
        <taxon>Physcomitrium</taxon>
    </lineage>
</organism>
<keyword evidence="2" id="KW-0472">Membrane</keyword>
<reference evidence="5 7" key="1">
    <citation type="journal article" date="2008" name="Science">
        <title>The Physcomitrella genome reveals evolutionary insights into the conquest of land by plants.</title>
        <authorList>
            <person name="Rensing S."/>
            <person name="Lang D."/>
            <person name="Zimmer A."/>
            <person name="Terry A."/>
            <person name="Salamov A."/>
            <person name="Shapiro H."/>
            <person name="Nishiyama T."/>
            <person name="Perroud P.-F."/>
            <person name="Lindquist E."/>
            <person name="Kamisugi Y."/>
            <person name="Tanahashi T."/>
            <person name="Sakakibara K."/>
            <person name="Fujita T."/>
            <person name="Oishi K."/>
            <person name="Shin-I T."/>
            <person name="Kuroki Y."/>
            <person name="Toyoda A."/>
            <person name="Suzuki Y."/>
            <person name="Hashimoto A."/>
            <person name="Yamaguchi K."/>
            <person name="Sugano A."/>
            <person name="Kohara Y."/>
            <person name="Fujiyama A."/>
            <person name="Anterola A."/>
            <person name="Aoki S."/>
            <person name="Ashton N."/>
            <person name="Barbazuk W.B."/>
            <person name="Barker E."/>
            <person name="Bennetzen J."/>
            <person name="Bezanilla M."/>
            <person name="Blankenship R."/>
            <person name="Cho S.H."/>
            <person name="Dutcher S."/>
            <person name="Estelle M."/>
            <person name="Fawcett J.A."/>
            <person name="Gundlach H."/>
            <person name="Hanada K."/>
            <person name="Heyl A."/>
            <person name="Hicks K.A."/>
            <person name="Hugh J."/>
            <person name="Lohr M."/>
            <person name="Mayer K."/>
            <person name="Melkozernov A."/>
            <person name="Murata T."/>
            <person name="Nelson D."/>
            <person name="Pils B."/>
            <person name="Prigge M."/>
            <person name="Reiss B."/>
            <person name="Renner T."/>
            <person name="Rombauts S."/>
            <person name="Rushton P."/>
            <person name="Sanderfoot A."/>
            <person name="Schween G."/>
            <person name="Shiu S.-H."/>
            <person name="Stueber K."/>
            <person name="Theodoulou F.L."/>
            <person name="Tu H."/>
            <person name="Van de Peer Y."/>
            <person name="Verrier P.J."/>
            <person name="Waters E."/>
            <person name="Wood A."/>
            <person name="Yang L."/>
            <person name="Cove D."/>
            <person name="Cuming A."/>
            <person name="Hasebe M."/>
            <person name="Lucas S."/>
            <person name="Mishler D.B."/>
            <person name="Reski R."/>
            <person name="Grigoriev I."/>
            <person name="Quatrano R.S."/>
            <person name="Boore J.L."/>
        </authorList>
    </citation>
    <scope>NUCLEOTIDE SEQUENCE [LARGE SCALE GENOMIC DNA]</scope>
    <source>
        <strain evidence="6 7">cv. Gransden 2004</strain>
    </source>
</reference>
<reference evidence="5 7" key="2">
    <citation type="journal article" date="2018" name="Plant J.">
        <title>The Physcomitrella patens chromosome-scale assembly reveals moss genome structure and evolution.</title>
        <authorList>
            <person name="Lang D."/>
            <person name="Ullrich K.K."/>
            <person name="Murat F."/>
            <person name="Fuchs J."/>
            <person name="Jenkins J."/>
            <person name="Haas F.B."/>
            <person name="Piednoel M."/>
            <person name="Gundlach H."/>
            <person name="Van Bel M."/>
            <person name="Meyberg R."/>
            <person name="Vives C."/>
            <person name="Morata J."/>
            <person name="Symeonidi A."/>
            <person name="Hiss M."/>
            <person name="Muchero W."/>
            <person name="Kamisugi Y."/>
            <person name="Saleh O."/>
            <person name="Blanc G."/>
            <person name="Decker E.L."/>
            <person name="van Gessel N."/>
            <person name="Grimwood J."/>
            <person name="Hayes R.D."/>
            <person name="Graham S.W."/>
            <person name="Gunter L.E."/>
            <person name="McDaniel S.F."/>
            <person name="Hoernstein S.N.W."/>
            <person name="Larsson A."/>
            <person name="Li F.W."/>
            <person name="Perroud P.F."/>
            <person name="Phillips J."/>
            <person name="Ranjan P."/>
            <person name="Rokshar D.S."/>
            <person name="Rothfels C.J."/>
            <person name="Schneider L."/>
            <person name="Shu S."/>
            <person name="Stevenson D.W."/>
            <person name="Thummler F."/>
            <person name="Tillich M."/>
            <person name="Villarreal Aguilar J.C."/>
            <person name="Widiez T."/>
            <person name="Wong G.K."/>
            <person name="Wymore A."/>
            <person name="Zhang Y."/>
            <person name="Zimmer A.D."/>
            <person name="Quatrano R.S."/>
            <person name="Mayer K.F.X."/>
            <person name="Goodstein D."/>
            <person name="Casacuberta J.M."/>
            <person name="Vandepoele K."/>
            <person name="Reski R."/>
            <person name="Cuming A.C."/>
            <person name="Tuskan G.A."/>
            <person name="Maumus F."/>
            <person name="Salse J."/>
            <person name="Schmutz J."/>
            <person name="Rensing S.A."/>
        </authorList>
    </citation>
    <scope>NUCLEOTIDE SEQUENCE [LARGE SCALE GENOMIC DNA]</scope>
    <source>
        <strain evidence="6 7">cv. Gransden 2004</strain>
    </source>
</reference>
<feature type="transmembrane region" description="Helical" evidence="2">
    <location>
        <begin position="303"/>
        <end position="323"/>
    </location>
</feature>
<dbReference type="GeneID" id="112289806"/>
<reference evidence="6" key="3">
    <citation type="submission" date="2020-12" db="UniProtKB">
        <authorList>
            <consortium name="EnsemblPlants"/>
        </authorList>
    </citation>
    <scope>IDENTIFICATION</scope>
</reference>